<evidence type="ECO:0000256" key="3">
    <source>
        <dbReference type="ARBA" id="ARBA00023002"/>
    </source>
</evidence>
<evidence type="ECO:0000313" key="8">
    <source>
        <dbReference type="Proteomes" id="UP001605036"/>
    </source>
</evidence>
<comment type="caution">
    <text evidence="7">The sequence shown here is derived from an EMBL/GenBank/DDBJ whole genome shotgun (WGS) entry which is preliminary data.</text>
</comment>
<evidence type="ECO:0000256" key="6">
    <source>
        <dbReference type="SAM" id="Phobius"/>
    </source>
</evidence>
<evidence type="ECO:0000313" key="7">
    <source>
        <dbReference type="EMBL" id="KAL2643505.1"/>
    </source>
</evidence>
<dbReference type="GO" id="GO:0016491">
    <property type="term" value="F:oxidoreductase activity"/>
    <property type="evidence" value="ECO:0007669"/>
    <property type="project" value="UniProtKB-KW"/>
</dbReference>
<dbReference type="Gene3D" id="1.10.630.10">
    <property type="entry name" value="Cytochrome P450"/>
    <property type="match status" value="1"/>
</dbReference>
<evidence type="ECO:0000256" key="1">
    <source>
        <dbReference type="ARBA" id="ARBA00010617"/>
    </source>
</evidence>
<evidence type="ECO:0008006" key="9">
    <source>
        <dbReference type="Google" id="ProtNLM"/>
    </source>
</evidence>
<keyword evidence="6" id="KW-1133">Transmembrane helix</keyword>
<dbReference type="InterPro" id="IPR002401">
    <property type="entry name" value="Cyt_P450_E_grp-I"/>
</dbReference>
<name>A0ABD1Z7M4_9MARC</name>
<reference evidence="7 8" key="1">
    <citation type="submission" date="2024-09" db="EMBL/GenBank/DDBJ databases">
        <title>Chromosome-scale assembly of Riccia fluitans.</title>
        <authorList>
            <person name="Paukszto L."/>
            <person name="Sawicki J."/>
            <person name="Karawczyk K."/>
            <person name="Piernik-Szablinska J."/>
            <person name="Szczecinska M."/>
            <person name="Mazdziarz M."/>
        </authorList>
    </citation>
    <scope>NUCLEOTIDE SEQUENCE [LARGE SCALE GENOMIC DNA]</scope>
    <source>
        <strain evidence="7">Rf_01</strain>
        <tissue evidence="7">Aerial parts of the thallus</tissue>
    </source>
</reference>
<keyword evidence="6" id="KW-0472">Membrane</keyword>
<dbReference type="Pfam" id="PF00067">
    <property type="entry name" value="p450"/>
    <property type="match status" value="1"/>
</dbReference>
<dbReference type="EMBL" id="JBHFFA010000002">
    <property type="protein sequence ID" value="KAL2643505.1"/>
    <property type="molecule type" value="Genomic_DNA"/>
</dbReference>
<proteinExistence type="inferred from homology"/>
<keyword evidence="4 5" id="KW-0408">Iron</keyword>
<gene>
    <name evidence="7" type="ORF">R1flu_011092</name>
</gene>
<dbReference type="PRINTS" id="PR00463">
    <property type="entry name" value="EP450I"/>
</dbReference>
<dbReference type="PRINTS" id="PR00385">
    <property type="entry name" value="P450"/>
</dbReference>
<dbReference type="InterPro" id="IPR036396">
    <property type="entry name" value="Cyt_P450_sf"/>
</dbReference>
<dbReference type="Proteomes" id="UP001605036">
    <property type="component" value="Unassembled WGS sequence"/>
</dbReference>
<evidence type="ECO:0000256" key="5">
    <source>
        <dbReference type="PIRSR" id="PIRSR602401-1"/>
    </source>
</evidence>
<keyword evidence="3" id="KW-0560">Oxidoreductase</keyword>
<dbReference type="CDD" id="cd20618">
    <property type="entry name" value="CYP71_clan"/>
    <property type="match status" value="1"/>
</dbReference>
<dbReference type="InterPro" id="IPR001128">
    <property type="entry name" value="Cyt_P450"/>
</dbReference>
<keyword evidence="5" id="KW-0349">Heme</keyword>
<organism evidence="7 8">
    <name type="scientific">Riccia fluitans</name>
    <dbReference type="NCBI Taxonomy" id="41844"/>
    <lineage>
        <taxon>Eukaryota</taxon>
        <taxon>Viridiplantae</taxon>
        <taxon>Streptophyta</taxon>
        <taxon>Embryophyta</taxon>
        <taxon>Marchantiophyta</taxon>
        <taxon>Marchantiopsida</taxon>
        <taxon>Marchantiidae</taxon>
        <taxon>Marchantiales</taxon>
        <taxon>Ricciaceae</taxon>
        <taxon>Riccia</taxon>
    </lineage>
</organism>
<evidence type="ECO:0000256" key="2">
    <source>
        <dbReference type="ARBA" id="ARBA00022723"/>
    </source>
</evidence>
<dbReference type="GO" id="GO:0044550">
    <property type="term" value="P:secondary metabolite biosynthetic process"/>
    <property type="evidence" value="ECO:0007669"/>
    <property type="project" value="UniProtKB-ARBA"/>
</dbReference>
<comment type="cofactor">
    <cofactor evidence="5">
        <name>heme</name>
        <dbReference type="ChEBI" id="CHEBI:30413"/>
    </cofactor>
</comment>
<sequence length="528" mass="58635">MDFTAGVLLWIECLVGLSLGVTMLGVLVQKLRGSKLKLPPGPGAYPFVGSFPQLGAVPGEPAHRMFKRLEQKYGPIVFMKMGSCPTIIVSDSETAKMVLKDQDNLFASRPSLSVGKYLGFSYTNLVWTQMGDHHKLLRKIYTTELLSPKRVTQSHEVRENGIRTTISGMLEDSSNGKPTNLTVELNNLSLNNLLNMLLGKRKGEMLGGVSLSMEELKDLVREAIELAGEFDYGDYLPLARWLDLTNFIGRMKKTQQRMRVIAGKLIEGHRQQQRSGQQKESQGDLTLLDVLLSLKGDCALSDDAIIGVIFDMIIAGSDTTSASADWTIAELMANPHLMKKLQVHIDSVVGKERLVKESDLPHLPFLHSVIKESLRLHAPAPLGVPHCSVQATKLAGYDIPIGTTVLINLWALNRDPKNWLNAEDFHPERFEENDINLFGRDFTLLPFSSGRRGCSGMLLGFTSIQLIVATVVHAFDLEPYGMQASEIDLNHEKPGLTMLRAEDLVVKASPRLPLHLYDNLLEIKDHQL</sequence>
<dbReference type="GO" id="GO:0046872">
    <property type="term" value="F:metal ion binding"/>
    <property type="evidence" value="ECO:0007669"/>
    <property type="project" value="UniProtKB-KW"/>
</dbReference>
<dbReference type="AlphaFoldDB" id="A0ABD1Z7M4"/>
<feature type="binding site" description="axial binding residue" evidence="5">
    <location>
        <position position="454"/>
    </location>
    <ligand>
        <name>heme</name>
        <dbReference type="ChEBI" id="CHEBI:30413"/>
    </ligand>
    <ligandPart>
        <name>Fe</name>
        <dbReference type="ChEBI" id="CHEBI:18248"/>
    </ligandPart>
</feature>
<accession>A0ABD1Z7M4</accession>
<dbReference type="PANTHER" id="PTHR47944:SF4">
    <property type="entry name" value="OS09G0441700 PROTEIN"/>
    <property type="match status" value="1"/>
</dbReference>
<dbReference type="PANTHER" id="PTHR47944">
    <property type="entry name" value="CYTOCHROME P450 98A9"/>
    <property type="match status" value="1"/>
</dbReference>
<evidence type="ECO:0000256" key="4">
    <source>
        <dbReference type="ARBA" id="ARBA00023004"/>
    </source>
</evidence>
<protein>
    <recommendedName>
        <fullName evidence="9">Cytochrome P450</fullName>
    </recommendedName>
</protein>
<feature type="transmembrane region" description="Helical" evidence="6">
    <location>
        <begin position="6"/>
        <end position="28"/>
    </location>
</feature>
<keyword evidence="2 5" id="KW-0479">Metal-binding</keyword>
<comment type="similarity">
    <text evidence="1">Belongs to the cytochrome P450 family.</text>
</comment>
<keyword evidence="8" id="KW-1185">Reference proteome</keyword>
<keyword evidence="6" id="KW-0812">Transmembrane</keyword>
<dbReference type="SUPFAM" id="SSF48264">
    <property type="entry name" value="Cytochrome P450"/>
    <property type="match status" value="1"/>
</dbReference>